<sequence length="659" mass="73212">MITDYTADNSNNDSLLLADLQQSIDYVNRELVGLGLSAALSFKVAAESHSEVKMIVACIFSLLQQRQRDLVFRSDLQERLQLLLSDNDAMAATISRQKSKEESLERQISSVQNKLVTSTKAADKTAAKLLAMKEELKTTTTASQYSKAQYTHEIRRKTLEFNRLQQRLQKIVTEKLVSKAGMKLANPLPHSLKEIPNTSDGGAASIKQDHSEEMYSIVMKNYEDREKQIMAENESLRQTLFVVFNDMKEYIELNHGQFVDGQIQKLRPETMLALPPLALRHPIQQAIEQGLNVLGSIQSGVSSEVSQELEAKVESLTKQIEDQKEAIAEQTRLLELALDHDFAVHTSAENESFMGADEDTEAQQTELQEQWQKLEMERRKFTDSAIRMGLERAALQHERVQFEEEKRSHDTMQFLRTLSPSSTWLKSNTPLVENMQPNIPSSPLSKGISLIKKLRDAGLNEPADITNTNNPQTHHTSVHLENASKDDFLVESDTFIAANSNNTTRASYLSTPGASKSYSAKRNPLSPRVATRTGWAERQASPIGTGTMAASAAISSRNIPITGNISSPPHPVRSSRLINPNPNSTPFIKSAFRDKDSSRLATNTPSTLTTAQSSRSVRSVRIAENHSNSASSTAHRSTVGSNQNNLTPFRPTLAMSTPS</sequence>
<evidence type="ECO:0000256" key="2">
    <source>
        <dbReference type="ARBA" id="ARBA00023054"/>
    </source>
</evidence>
<evidence type="ECO:0000313" key="5">
    <source>
        <dbReference type="EMBL" id="KAH6597364.1"/>
    </source>
</evidence>
<keyword evidence="6" id="KW-1185">Reference proteome</keyword>
<comment type="caution">
    <text evidence="5">The sequence shown here is derived from an EMBL/GenBank/DDBJ whole genome shotgun (WGS) entry which is preliminary data.</text>
</comment>
<accession>A0ABQ8FFE2</accession>
<feature type="compositionally biased region" description="Polar residues" evidence="4">
    <location>
        <begin position="599"/>
        <end position="617"/>
    </location>
</feature>
<keyword evidence="2 3" id="KW-0175">Coiled coil</keyword>
<dbReference type="InterPro" id="IPR021622">
    <property type="entry name" value="Afadin/alpha-actinin-bd"/>
</dbReference>
<feature type="region of interest" description="Disordered" evidence="4">
    <location>
        <begin position="505"/>
        <end position="533"/>
    </location>
</feature>
<organism evidence="5 6">
    <name type="scientific">Batrachochytrium salamandrivorans</name>
    <dbReference type="NCBI Taxonomy" id="1357716"/>
    <lineage>
        <taxon>Eukaryota</taxon>
        <taxon>Fungi</taxon>
        <taxon>Fungi incertae sedis</taxon>
        <taxon>Chytridiomycota</taxon>
        <taxon>Chytridiomycota incertae sedis</taxon>
        <taxon>Chytridiomycetes</taxon>
        <taxon>Rhizophydiales</taxon>
        <taxon>Rhizophydiales incertae sedis</taxon>
        <taxon>Batrachochytrium</taxon>
    </lineage>
</organism>
<evidence type="ECO:0000313" key="6">
    <source>
        <dbReference type="Proteomes" id="UP001648503"/>
    </source>
</evidence>
<dbReference type="PANTHER" id="PTHR47057:SF1">
    <property type="entry name" value="AFADIN_ALPHA-ACTININ-BINDING PROTEIN"/>
    <property type="match status" value="1"/>
</dbReference>
<reference evidence="5 6" key="1">
    <citation type="submission" date="2021-02" db="EMBL/GenBank/DDBJ databases">
        <title>Variation within the Batrachochytrium salamandrivorans European outbreak.</title>
        <authorList>
            <person name="Kelly M."/>
            <person name="Pasmans F."/>
            <person name="Shea T.P."/>
            <person name="Munoz J.F."/>
            <person name="Carranza S."/>
            <person name="Cuomo C.A."/>
            <person name="Martel A."/>
        </authorList>
    </citation>
    <scope>NUCLEOTIDE SEQUENCE [LARGE SCALE GENOMIC DNA]</scope>
    <source>
        <strain evidence="5 6">AMFP18/2</strain>
    </source>
</reference>
<feature type="region of interest" description="Disordered" evidence="4">
    <location>
        <begin position="188"/>
        <end position="207"/>
    </location>
</feature>
<evidence type="ECO:0000256" key="3">
    <source>
        <dbReference type="SAM" id="Coils"/>
    </source>
</evidence>
<dbReference type="Pfam" id="PF11559">
    <property type="entry name" value="ADIP"/>
    <property type="match status" value="1"/>
</dbReference>
<dbReference type="PANTHER" id="PTHR47057">
    <property type="entry name" value="AFADIN/ALPHA-ACTININ-BINDING"/>
    <property type="match status" value="1"/>
</dbReference>
<feature type="compositionally biased region" description="Polar residues" evidence="4">
    <location>
        <begin position="505"/>
        <end position="520"/>
    </location>
</feature>
<evidence type="ECO:0008006" key="7">
    <source>
        <dbReference type="Google" id="ProtNLM"/>
    </source>
</evidence>
<gene>
    <name evidence="5" type="ORF">BASA50_004506</name>
</gene>
<feature type="compositionally biased region" description="Polar residues" evidence="4">
    <location>
        <begin position="576"/>
        <end position="587"/>
    </location>
</feature>
<comment type="similarity">
    <text evidence="1">Belongs to the ADIP family.</text>
</comment>
<dbReference type="EMBL" id="JAFCIX010000145">
    <property type="protein sequence ID" value="KAH6597364.1"/>
    <property type="molecule type" value="Genomic_DNA"/>
</dbReference>
<feature type="region of interest" description="Disordered" evidence="4">
    <location>
        <begin position="561"/>
        <end position="659"/>
    </location>
</feature>
<feature type="coiled-coil region" evidence="3">
    <location>
        <begin position="306"/>
        <end position="333"/>
    </location>
</feature>
<name>A0ABQ8FFE2_9FUNG</name>
<feature type="compositionally biased region" description="Polar residues" evidence="4">
    <location>
        <begin position="625"/>
        <end position="647"/>
    </location>
</feature>
<dbReference type="Proteomes" id="UP001648503">
    <property type="component" value="Unassembled WGS sequence"/>
</dbReference>
<evidence type="ECO:0000256" key="1">
    <source>
        <dbReference type="ARBA" id="ARBA00009291"/>
    </source>
</evidence>
<feature type="coiled-coil region" evidence="3">
    <location>
        <begin position="147"/>
        <end position="174"/>
    </location>
</feature>
<evidence type="ECO:0000256" key="4">
    <source>
        <dbReference type="SAM" id="MobiDB-lite"/>
    </source>
</evidence>
<protein>
    <recommendedName>
        <fullName evidence="7">Afadin and alpha-actinin-binding-domain-containing protein</fullName>
    </recommendedName>
</protein>
<proteinExistence type="inferred from homology"/>